<keyword evidence="6" id="KW-1185">Reference proteome</keyword>
<dbReference type="RefSeq" id="WP_104508897.1">
    <property type="nucleotide sequence ID" value="NZ_JACIGC010000011.1"/>
</dbReference>
<name>A0A2S6N2V9_9HYPH</name>
<dbReference type="PANTHER" id="PTHR35861:SF1">
    <property type="entry name" value="PHAGE TAIL SHEATH PROTEIN"/>
    <property type="match status" value="1"/>
</dbReference>
<sequence length="406" mass="43199">MTTQFLHGTETIELNDGIRPVKTAASAPIGLIGTADAADPDVFPLNTPVLLAATPRLAAKLGTSGTLLNSVSQIYEEAGAAVVVVRVASTADRGSQLSDLVGSVAQKTGVNAFRNALALTGVKPRTFIAPGFTSDRPVAGGAPGVNPVVSALLPIATDLRGRIYADCPSTSDSDAIAYRNDFTSARINVFYPSVEVWDETANAYVARPTSASAAGLTARVHLENGFWFSPSNFAYNGVGGVSSPIDYTDSPNDQANLLNAEQIILTLSAPDNGYPGWRRWGNGTCSNDPQWVFEAVRTCADMIYEAVQAVQAWAVDKPPSVQLLREMAASMQGYFDYLAKLGAIVGGKVWLDPERNTPQQTSQGIWAWDFDPEPVAPMEHIQNYAHRNQDYYTALVTAVAASLNGG</sequence>
<evidence type="ECO:0000256" key="1">
    <source>
        <dbReference type="ARBA" id="ARBA00008005"/>
    </source>
</evidence>
<feature type="domain" description="Tail sheath protein subtilisin-like" evidence="2">
    <location>
        <begin position="118"/>
        <end position="273"/>
    </location>
</feature>
<dbReference type="OrthoDB" id="9767864at2"/>
<dbReference type="Pfam" id="PF22671">
    <property type="entry name" value="Gp18_domIII_N"/>
    <property type="match status" value="1"/>
</dbReference>
<dbReference type="InterPro" id="IPR020287">
    <property type="entry name" value="Tail_sheath_C"/>
</dbReference>
<dbReference type="PANTHER" id="PTHR35861">
    <property type="match status" value="1"/>
</dbReference>
<dbReference type="Pfam" id="PF04984">
    <property type="entry name" value="Phage_sheath_1"/>
    <property type="match status" value="1"/>
</dbReference>
<dbReference type="InterPro" id="IPR054564">
    <property type="entry name" value="Gp18_domIII_N"/>
</dbReference>
<comment type="similarity">
    <text evidence="1">Belongs to the myoviridae tail sheath protein family.</text>
</comment>
<organism evidence="5 6">
    <name type="scientific">Rhodoblastus sphagnicola</name>
    <dbReference type="NCBI Taxonomy" id="333368"/>
    <lineage>
        <taxon>Bacteria</taxon>
        <taxon>Pseudomonadati</taxon>
        <taxon>Pseudomonadota</taxon>
        <taxon>Alphaproteobacteria</taxon>
        <taxon>Hyphomicrobiales</taxon>
        <taxon>Rhodoblastaceae</taxon>
        <taxon>Rhodoblastus</taxon>
    </lineage>
</organism>
<dbReference type="Proteomes" id="UP000239089">
    <property type="component" value="Unassembled WGS sequence"/>
</dbReference>
<evidence type="ECO:0000259" key="4">
    <source>
        <dbReference type="Pfam" id="PF22671"/>
    </source>
</evidence>
<evidence type="ECO:0000313" key="6">
    <source>
        <dbReference type="Proteomes" id="UP000239089"/>
    </source>
</evidence>
<protein>
    <submittedName>
        <fullName evidence="5">Uncharacterized protein</fullName>
    </submittedName>
</protein>
<dbReference type="EMBL" id="NHSJ01000100">
    <property type="protein sequence ID" value="PPQ28940.1"/>
    <property type="molecule type" value="Genomic_DNA"/>
</dbReference>
<comment type="caution">
    <text evidence="5">The sequence shown here is derived from an EMBL/GenBank/DDBJ whole genome shotgun (WGS) entry which is preliminary data.</text>
</comment>
<dbReference type="InterPro" id="IPR052042">
    <property type="entry name" value="Tail_sheath_structural"/>
</dbReference>
<dbReference type="AlphaFoldDB" id="A0A2S6N2V9"/>
<accession>A0A2S6N2V9</accession>
<dbReference type="InterPro" id="IPR035089">
    <property type="entry name" value="Phage_sheath_subtilisin"/>
</dbReference>
<dbReference type="Gene3D" id="3.40.50.11780">
    <property type="match status" value="1"/>
</dbReference>
<feature type="domain" description="Tail sheath protein C-terminal" evidence="3">
    <location>
        <begin position="287"/>
        <end position="381"/>
    </location>
</feature>
<gene>
    <name evidence="5" type="ORF">CCR94_16245</name>
</gene>
<evidence type="ECO:0000259" key="2">
    <source>
        <dbReference type="Pfam" id="PF04984"/>
    </source>
</evidence>
<proteinExistence type="inferred from homology"/>
<evidence type="ECO:0000259" key="3">
    <source>
        <dbReference type="Pfam" id="PF17482"/>
    </source>
</evidence>
<dbReference type="Pfam" id="PF17482">
    <property type="entry name" value="Phage_sheath_1C"/>
    <property type="match status" value="1"/>
</dbReference>
<reference evidence="5 6" key="1">
    <citation type="journal article" date="2018" name="Arch. Microbiol.">
        <title>New insights into the metabolic potential of the phototrophic purple bacterium Rhodopila globiformis DSM 161(T) from its draft genome sequence and evidence for a vanadium-dependent nitrogenase.</title>
        <authorList>
            <person name="Imhoff J.F."/>
            <person name="Rahn T."/>
            <person name="Kunzel S."/>
            <person name="Neulinger S.C."/>
        </authorList>
    </citation>
    <scope>NUCLEOTIDE SEQUENCE [LARGE SCALE GENOMIC DNA]</scope>
    <source>
        <strain evidence="5 6">DSM 16996</strain>
    </source>
</reference>
<evidence type="ECO:0000313" key="5">
    <source>
        <dbReference type="EMBL" id="PPQ28940.1"/>
    </source>
</evidence>
<feature type="domain" description="Tail sheath protein Gp18-like" evidence="4">
    <location>
        <begin position="30"/>
        <end position="87"/>
    </location>
</feature>